<gene>
    <name evidence="2" type="ORF">CDL15_Pgr028098</name>
</gene>
<comment type="caution">
    <text evidence="2">The sequence shown here is derived from an EMBL/GenBank/DDBJ whole genome shotgun (WGS) entry which is preliminary data.</text>
</comment>
<dbReference type="AlphaFoldDB" id="A0A218XLF5"/>
<sequence length="192" mass="21557">METEDSPESADIPGQNVGQNSFELNDLISSFTQVSSTLPIGSPIQSSQYGGAQTFTDLTIIQDQANAWMRLVAVSRLSHELKSWLFSCRTQTRETGGWGSTVNKLDIGRDHYSLHCYQTLTQWLGEARFSAPFNTPTPEMGSGHHPSEGLWKVASMTHLRASLPFSSTMFVDPDNYDSFFVRRTRMLRCNLR</sequence>
<dbReference type="InterPro" id="IPR004314">
    <property type="entry name" value="Neprosin"/>
</dbReference>
<evidence type="ECO:0000313" key="3">
    <source>
        <dbReference type="Proteomes" id="UP000197138"/>
    </source>
</evidence>
<reference evidence="3" key="1">
    <citation type="journal article" date="2017" name="Plant J.">
        <title>The pomegranate (Punica granatum L.) genome and the genomics of punicalagin biosynthesis.</title>
        <authorList>
            <person name="Qin G."/>
            <person name="Xu C."/>
            <person name="Ming R."/>
            <person name="Tang H."/>
            <person name="Guyot R."/>
            <person name="Kramer E.M."/>
            <person name="Hu Y."/>
            <person name="Yi X."/>
            <person name="Qi Y."/>
            <person name="Xu X."/>
            <person name="Gao Z."/>
            <person name="Pan H."/>
            <person name="Jian J."/>
            <person name="Tian Y."/>
            <person name="Yue Z."/>
            <person name="Xu Y."/>
        </authorList>
    </citation>
    <scope>NUCLEOTIDE SEQUENCE [LARGE SCALE GENOMIC DNA]</scope>
    <source>
        <strain evidence="3">cv. Dabenzi</strain>
    </source>
</reference>
<dbReference type="EMBL" id="MTKT01001287">
    <property type="protein sequence ID" value="OWM85311.1"/>
    <property type="molecule type" value="Genomic_DNA"/>
</dbReference>
<dbReference type="Proteomes" id="UP000197138">
    <property type="component" value="Unassembled WGS sequence"/>
</dbReference>
<protein>
    <recommendedName>
        <fullName evidence="1">Neprosin PEP catalytic domain-containing protein</fullName>
    </recommendedName>
</protein>
<evidence type="ECO:0000313" key="2">
    <source>
        <dbReference type="EMBL" id="OWM85311.1"/>
    </source>
</evidence>
<accession>A0A218XLF5</accession>
<evidence type="ECO:0000259" key="1">
    <source>
        <dbReference type="Pfam" id="PF03080"/>
    </source>
</evidence>
<name>A0A218XLF5_PUNGR</name>
<organism evidence="2 3">
    <name type="scientific">Punica granatum</name>
    <name type="common">Pomegranate</name>
    <dbReference type="NCBI Taxonomy" id="22663"/>
    <lineage>
        <taxon>Eukaryota</taxon>
        <taxon>Viridiplantae</taxon>
        <taxon>Streptophyta</taxon>
        <taxon>Embryophyta</taxon>
        <taxon>Tracheophyta</taxon>
        <taxon>Spermatophyta</taxon>
        <taxon>Magnoliopsida</taxon>
        <taxon>eudicotyledons</taxon>
        <taxon>Gunneridae</taxon>
        <taxon>Pentapetalae</taxon>
        <taxon>rosids</taxon>
        <taxon>malvids</taxon>
        <taxon>Myrtales</taxon>
        <taxon>Lythraceae</taxon>
        <taxon>Punica</taxon>
    </lineage>
</organism>
<dbReference type="Pfam" id="PF03080">
    <property type="entry name" value="Neprosin"/>
    <property type="match status" value="1"/>
</dbReference>
<proteinExistence type="predicted"/>
<feature type="domain" description="Neprosin PEP catalytic" evidence="1">
    <location>
        <begin position="25"/>
        <end position="161"/>
    </location>
</feature>